<dbReference type="Proteomes" id="UP000616724">
    <property type="component" value="Unassembled WGS sequence"/>
</dbReference>
<sequence>MPARSKRADSMAASECGVRTLRLETNRVLTGAIGIYRSAGYREVDAFNAEPYVHHWFEKPVGP</sequence>
<dbReference type="Gene3D" id="3.40.630.30">
    <property type="match status" value="1"/>
</dbReference>
<protein>
    <recommendedName>
        <fullName evidence="3">Acetyltransferase</fullName>
    </recommendedName>
</protein>
<proteinExistence type="predicted"/>
<dbReference type="EMBL" id="BOOH01000023">
    <property type="protein sequence ID" value="GIH77002.1"/>
    <property type="molecule type" value="Genomic_DNA"/>
</dbReference>
<evidence type="ECO:0000313" key="1">
    <source>
        <dbReference type="EMBL" id="GIH77002.1"/>
    </source>
</evidence>
<dbReference type="AlphaFoldDB" id="A0A8J3RJT8"/>
<dbReference type="InterPro" id="IPR016181">
    <property type="entry name" value="Acyl_CoA_acyltransferase"/>
</dbReference>
<organism evidence="1 2">
    <name type="scientific">Planobispora longispora</name>
    <dbReference type="NCBI Taxonomy" id="28887"/>
    <lineage>
        <taxon>Bacteria</taxon>
        <taxon>Bacillati</taxon>
        <taxon>Actinomycetota</taxon>
        <taxon>Actinomycetes</taxon>
        <taxon>Streptosporangiales</taxon>
        <taxon>Streptosporangiaceae</taxon>
        <taxon>Planobispora</taxon>
    </lineage>
</organism>
<evidence type="ECO:0000313" key="2">
    <source>
        <dbReference type="Proteomes" id="UP000616724"/>
    </source>
</evidence>
<evidence type="ECO:0008006" key="3">
    <source>
        <dbReference type="Google" id="ProtNLM"/>
    </source>
</evidence>
<dbReference type="SUPFAM" id="SSF55729">
    <property type="entry name" value="Acyl-CoA N-acyltransferases (Nat)"/>
    <property type="match status" value="1"/>
</dbReference>
<keyword evidence="2" id="KW-1185">Reference proteome</keyword>
<gene>
    <name evidence="1" type="ORF">Plo01_34310</name>
</gene>
<accession>A0A8J3RJT8</accession>
<name>A0A8J3RJT8_9ACTN</name>
<reference evidence="1 2" key="1">
    <citation type="submission" date="2021-01" db="EMBL/GenBank/DDBJ databases">
        <title>Whole genome shotgun sequence of Planobispora longispora NBRC 13918.</title>
        <authorList>
            <person name="Komaki H."/>
            <person name="Tamura T."/>
        </authorList>
    </citation>
    <scope>NUCLEOTIDE SEQUENCE [LARGE SCALE GENOMIC DNA]</scope>
    <source>
        <strain evidence="1 2">NBRC 13918</strain>
    </source>
</reference>
<comment type="caution">
    <text evidence="1">The sequence shown here is derived from an EMBL/GenBank/DDBJ whole genome shotgun (WGS) entry which is preliminary data.</text>
</comment>